<evidence type="ECO:0000256" key="3">
    <source>
        <dbReference type="ARBA" id="ARBA00022676"/>
    </source>
</evidence>
<proteinExistence type="inferred from homology"/>
<evidence type="ECO:0000313" key="9">
    <source>
        <dbReference type="Proteomes" id="UP000321523"/>
    </source>
</evidence>
<dbReference type="GO" id="GO:0004731">
    <property type="term" value="F:purine-nucleoside phosphorylase activity"/>
    <property type="evidence" value="ECO:0007669"/>
    <property type="project" value="UniProtKB-EC"/>
</dbReference>
<evidence type="ECO:0000259" key="7">
    <source>
        <dbReference type="Pfam" id="PF01048"/>
    </source>
</evidence>
<dbReference type="PANTHER" id="PTHR11904:SF9">
    <property type="entry name" value="PURINE NUCLEOSIDE PHOSPHORYLASE-RELATED"/>
    <property type="match status" value="1"/>
</dbReference>
<dbReference type="Proteomes" id="UP000321523">
    <property type="component" value="Unassembled WGS sequence"/>
</dbReference>
<feature type="binding site" evidence="6">
    <location>
        <position position="237"/>
    </location>
    <ligand>
        <name>a purine D-ribonucleoside</name>
        <dbReference type="ChEBI" id="CHEBI:142355"/>
    </ligand>
</feature>
<dbReference type="NCBIfam" id="TIGR01697">
    <property type="entry name" value="PNPH-PUNA-XAPA"/>
    <property type="match status" value="1"/>
</dbReference>
<dbReference type="CDD" id="cd09009">
    <property type="entry name" value="PNP-EcPNPII_like"/>
    <property type="match status" value="1"/>
</dbReference>
<dbReference type="PANTHER" id="PTHR11904">
    <property type="entry name" value="METHYLTHIOADENOSINE/PURINE NUCLEOSIDE PHOSPHORYLASE"/>
    <property type="match status" value="1"/>
</dbReference>
<dbReference type="Pfam" id="PF01048">
    <property type="entry name" value="PNP_UDP_1"/>
    <property type="match status" value="1"/>
</dbReference>
<name>A0A512DL69_9PROT</name>
<evidence type="ECO:0000256" key="4">
    <source>
        <dbReference type="ARBA" id="ARBA00022679"/>
    </source>
</evidence>
<dbReference type="UniPathway" id="UPA00606"/>
<accession>A0A512DL69</accession>
<dbReference type="NCBIfam" id="TIGR01700">
    <property type="entry name" value="PNPH"/>
    <property type="match status" value="1"/>
</dbReference>
<dbReference type="EMBL" id="BJYZ01000006">
    <property type="protein sequence ID" value="GEO37222.1"/>
    <property type="molecule type" value="Genomic_DNA"/>
</dbReference>
<dbReference type="RefSeq" id="WP_044433071.1">
    <property type="nucleotide sequence ID" value="NZ_BJYZ01000006.1"/>
</dbReference>
<dbReference type="PIRSF" id="PIRSF000477">
    <property type="entry name" value="PurNPase"/>
    <property type="match status" value="1"/>
</dbReference>
<keyword evidence="3 5" id="KW-0328">Glycosyltransferase</keyword>
<comment type="pathway">
    <text evidence="1 5">Purine metabolism; purine nucleoside salvage.</text>
</comment>
<feature type="binding site" evidence="6">
    <location>
        <position position="115"/>
    </location>
    <ligand>
        <name>phosphate</name>
        <dbReference type="ChEBI" id="CHEBI:43474"/>
    </ligand>
</feature>
<dbReference type="InterPro" id="IPR035994">
    <property type="entry name" value="Nucleoside_phosphorylase_sf"/>
</dbReference>
<dbReference type="InterPro" id="IPR011270">
    <property type="entry name" value="Pur_Nuc_Pase_Ino/Guo-sp"/>
</dbReference>
<dbReference type="EC" id="2.4.2.1" evidence="5"/>
<dbReference type="InterPro" id="IPR000845">
    <property type="entry name" value="Nucleoside_phosphorylase_d"/>
</dbReference>
<feature type="domain" description="Nucleoside phosphorylase" evidence="7">
    <location>
        <begin position="25"/>
        <end position="272"/>
    </location>
</feature>
<evidence type="ECO:0000313" key="8">
    <source>
        <dbReference type="EMBL" id="GEO37222.1"/>
    </source>
</evidence>
<evidence type="ECO:0000256" key="1">
    <source>
        <dbReference type="ARBA" id="ARBA00005058"/>
    </source>
</evidence>
<organism evidence="8 9">
    <name type="scientific">Skermanella aerolata</name>
    <dbReference type="NCBI Taxonomy" id="393310"/>
    <lineage>
        <taxon>Bacteria</taxon>
        <taxon>Pseudomonadati</taxon>
        <taxon>Pseudomonadota</taxon>
        <taxon>Alphaproteobacteria</taxon>
        <taxon>Rhodospirillales</taxon>
        <taxon>Azospirillaceae</taxon>
        <taxon>Skermanella</taxon>
    </lineage>
</organism>
<keyword evidence="4 5" id="KW-0808">Transferase</keyword>
<feature type="binding site" evidence="6">
    <location>
        <position position="195"/>
    </location>
    <ligand>
        <name>a purine D-ribonucleoside</name>
        <dbReference type="ChEBI" id="CHEBI:142355"/>
    </ligand>
</feature>
<feature type="binding site" evidence="6">
    <location>
        <position position="214"/>
    </location>
    <ligand>
        <name>phosphate</name>
        <dbReference type="ChEBI" id="CHEBI:43474"/>
    </ligand>
</feature>
<dbReference type="NCBIfam" id="NF006054">
    <property type="entry name" value="PRK08202.1"/>
    <property type="match status" value="1"/>
</dbReference>
<comment type="caution">
    <text evidence="8">The sequence shown here is derived from an EMBL/GenBank/DDBJ whole genome shotgun (WGS) entry which is preliminary data.</text>
</comment>
<protein>
    <recommendedName>
        <fullName evidence="5">Purine nucleoside phosphorylase</fullName>
        <ecNumber evidence="5">2.4.2.1</ecNumber>
    </recommendedName>
    <alternativeName>
        <fullName evidence="5">Inosine-guanosine phosphorylase</fullName>
    </alternativeName>
</protein>
<dbReference type="InterPro" id="IPR011268">
    <property type="entry name" value="Purine_phosphorylase"/>
</dbReference>
<dbReference type="AlphaFoldDB" id="A0A512DL69"/>
<evidence type="ECO:0000256" key="2">
    <source>
        <dbReference type="ARBA" id="ARBA00006751"/>
    </source>
</evidence>
<dbReference type="SUPFAM" id="SSF53167">
    <property type="entry name" value="Purine and uridine phosphorylases"/>
    <property type="match status" value="1"/>
</dbReference>
<evidence type="ECO:0000256" key="5">
    <source>
        <dbReference type="PIRNR" id="PIRNR000477"/>
    </source>
</evidence>
<dbReference type="Gene3D" id="3.40.50.1580">
    <property type="entry name" value="Nucleoside phosphorylase domain"/>
    <property type="match status" value="1"/>
</dbReference>
<comment type="similarity">
    <text evidence="2 5">Belongs to the PNP/MTAP phosphorylase family.</text>
</comment>
<reference evidence="8 9" key="1">
    <citation type="submission" date="2019-07" db="EMBL/GenBank/DDBJ databases">
        <title>Whole genome shotgun sequence of Skermanella aerolata NBRC 106429.</title>
        <authorList>
            <person name="Hosoyama A."/>
            <person name="Uohara A."/>
            <person name="Ohji S."/>
            <person name="Ichikawa N."/>
        </authorList>
    </citation>
    <scope>NUCLEOTIDE SEQUENCE [LARGE SCALE GENOMIC DNA]</scope>
    <source>
        <strain evidence="8 9">NBRC 106429</strain>
    </source>
</reference>
<feature type="binding site" evidence="6">
    <location>
        <position position="63"/>
    </location>
    <ligand>
        <name>phosphate</name>
        <dbReference type="ChEBI" id="CHEBI:43474"/>
    </ligand>
</feature>
<dbReference type="GO" id="GO:0009116">
    <property type="term" value="P:nucleoside metabolic process"/>
    <property type="evidence" value="ECO:0007669"/>
    <property type="project" value="InterPro"/>
</dbReference>
<comment type="function">
    <text evidence="5">The purine nucleoside phosphorylases catalyze the phosphorolytic breakdown of the N-glycosidic bond in the beta-(deoxy)ribonucleoside molecules, with the formation of the corresponding free purine bases and pentose-1-phosphate.</text>
</comment>
<sequence length="276" mass="28405">MSSPAATPADAAKVIAERAPGFKPRVGIVLGSGLGGLADRIEDAVTISYADLPGFPRPGVHGHAGQLVLGKLGGEPVACMQGRVHLYEGTGPAAIKLPIRTLKLVGCETLFLTCAAGSLRTEVGPGRLMAITDHINMQGTNPLVGPNDDAFGPRFPSLTDAWHPDLTGHLAWTAEGLGIALATGVYAAWLGPTFETPAEVRMLKLLGADAVGMSTVPECIVARHCGLDVVGCAVITNLGVGLGDGEVSHDQTLRAANAAAADLERLIVGFLEGLDR</sequence>
<evidence type="ECO:0000256" key="6">
    <source>
        <dbReference type="PIRSR" id="PIRSR000477-2"/>
    </source>
</evidence>
<feature type="binding site" evidence="6">
    <location>
        <begin position="83"/>
        <end position="85"/>
    </location>
    <ligand>
        <name>phosphate</name>
        <dbReference type="ChEBI" id="CHEBI:43474"/>
    </ligand>
</feature>
<gene>
    <name evidence="8" type="primary">pndA</name>
    <name evidence="8" type="ORF">SAE02_13700</name>
</gene>
<dbReference type="GO" id="GO:0005737">
    <property type="term" value="C:cytoplasm"/>
    <property type="evidence" value="ECO:0007669"/>
    <property type="project" value="TreeGrafter"/>
</dbReference>
<keyword evidence="9" id="KW-1185">Reference proteome</keyword>
<feature type="binding site" evidence="6">
    <location>
        <position position="32"/>
    </location>
    <ligand>
        <name>phosphate</name>
        <dbReference type="ChEBI" id="CHEBI:43474"/>
    </ligand>
</feature>
<dbReference type="OrthoDB" id="1523230at2"/>